<dbReference type="PROSITE" id="PS50157">
    <property type="entry name" value="ZINC_FINGER_C2H2_2"/>
    <property type="match status" value="1"/>
</dbReference>
<feature type="region of interest" description="Disordered" evidence="9">
    <location>
        <begin position="134"/>
        <end position="155"/>
    </location>
</feature>
<dbReference type="SMART" id="SM00355">
    <property type="entry name" value="ZnF_C2H2"/>
    <property type="match status" value="1"/>
</dbReference>
<comment type="caution">
    <text evidence="11">The sequence shown here is derived from an EMBL/GenBank/DDBJ whole genome shotgun (WGS) entry which is preliminary data.</text>
</comment>
<dbReference type="SUPFAM" id="SSF57667">
    <property type="entry name" value="beta-beta-alpha zinc fingers"/>
    <property type="match status" value="1"/>
</dbReference>
<evidence type="ECO:0000256" key="7">
    <source>
        <dbReference type="ARBA" id="ARBA00023242"/>
    </source>
</evidence>
<keyword evidence="7" id="KW-0539">Nucleus</keyword>
<dbReference type="GO" id="GO:0005634">
    <property type="term" value="C:nucleus"/>
    <property type="evidence" value="ECO:0007669"/>
    <property type="project" value="UniProtKB-SubCell"/>
</dbReference>
<evidence type="ECO:0000256" key="6">
    <source>
        <dbReference type="ARBA" id="ARBA00023163"/>
    </source>
</evidence>
<dbReference type="PANTHER" id="PTHR45801:SF111">
    <property type="entry name" value="C2H2 AND C2HC ZINC FINGERS SUPERFAMILY PROTEIN"/>
    <property type="match status" value="1"/>
</dbReference>
<protein>
    <recommendedName>
        <fullName evidence="10">C2H2-type domain-containing protein</fullName>
    </recommendedName>
</protein>
<accession>A0AAP0J3Y9</accession>
<evidence type="ECO:0000256" key="8">
    <source>
        <dbReference type="PROSITE-ProRule" id="PRU00042"/>
    </source>
</evidence>
<evidence type="ECO:0000313" key="11">
    <source>
        <dbReference type="EMBL" id="KAK9127049.1"/>
    </source>
</evidence>
<keyword evidence="6" id="KW-0804">Transcription</keyword>
<evidence type="ECO:0000259" key="10">
    <source>
        <dbReference type="PROSITE" id="PS50157"/>
    </source>
</evidence>
<evidence type="ECO:0000313" key="12">
    <source>
        <dbReference type="Proteomes" id="UP001420932"/>
    </source>
</evidence>
<dbReference type="InterPro" id="IPR036236">
    <property type="entry name" value="Znf_C2H2_sf"/>
</dbReference>
<keyword evidence="4" id="KW-0862">Zinc</keyword>
<dbReference type="AlphaFoldDB" id="A0AAP0J3Y9"/>
<feature type="region of interest" description="Disordered" evidence="9">
    <location>
        <begin position="36"/>
        <end position="73"/>
    </location>
</feature>
<dbReference type="Gene3D" id="3.30.160.60">
    <property type="entry name" value="Classic Zinc Finger"/>
    <property type="match status" value="1"/>
</dbReference>
<keyword evidence="5" id="KW-0805">Transcription regulation</keyword>
<dbReference type="PANTHER" id="PTHR45801">
    <property type="entry name" value="OS07G0101800 PROTEIN"/>
    <property type="match status" value="1"/>
</dbReference>
<reference evidence="11 12" key="1">
    <citation type="submission" date="2024-01" db="EMBL/GenBank/DDBJ databases">
        <title>Genome assemblies of Stephania.</title>
        <authorList>
            <person name="Yang L."/>
        </authorList>
    </citation>
    <scope>NUCLEOTIDE SEQUENCE [LARGE SCALE GENOMIC DNA]</scope>
    <source>
        <strain evidence="11">YNDBR</strain>
        <tissue evidence="11">Leaf</tissue>
    </source>
</reference>
<evidence type="ECO:0000256" key="2">
    <source>
        <dbReference type="ARBA" id="ARBA00022723"/>
    </source>
</evidence>
<comment type="subcellular location">
    <subcellularLocation>
        <location evidence="1">Nucleus</location>
    </subcellularLocation>
</comment>
<proteinExistence type="predicted"/>
<feature type="domain" description="C2H2-type" evidence="10">
    <location>
        <begin position="11"/>
        <end position="38"/>
    </location>
</feature>
<gene>
    <name evidence="11" type="ORF">Syun_015846</name>
</gene>
<dbReference type="Proteomes" id="UP001420932">
    <property type="component" value="Unassembled WGS sequence"/>
</dbReference>
<keyword evidence="12" id="KW-1185">Reference proteome</keyword>
<evidence type="ECO:0000256" key="9">
    <source>
        <dbReference type="SAM" id="MobiDB-lite"/>
    </source>
</evidence>
<dbReference type="GO" id="GO:0008270">
    <property type="term" value="F:zinc ion binding"/>
    <property type="evidence" value="ECO:0007669"/>
    <property type="project" value="UniProtKB-KW"/>
</dbReference>
<keyword evidence="2" id="KW-0479">Metal-binding</keyword>
<sequence>MGGSHLIIRSYECTFCQRGFSNAQALGGHMNIHRRDRAKLKQHSSEEEDDEEDQLPLPVDATTNKPSDTTDHLADHLNQHHYCYSNSNATRVVDQVDCSTTDDHDKEDNWPLIMIKGGASRWDKSDDQILLPTSVDLPSSSSSELDQIMNSSSSSNNLVQVDLELRLGPDPLESTNPACR</sequence>
<dbReference type="PROSITE" id="PS00028">
    <property type="entry name" value="ZINC_FINGER_C2H2_1"/>
    <property type="match status" value="1"/>
</dbReference>
<evidence type="ECO:0000256" key="3">
    <source>
        <dbReference type="ARBA" id="ARBA00022771"/>
    </source>
</evidence>
<dbReference type="InterPro" id="IPR013087">
    <property type="entry name" value="Znf_C2H2_type"/>
</dbReference>
<organism evidence="11 12">
    <name type="scientific">Stephania yunnanensis</name>
    <dbReference type="NCBI Taxonomy" id="152371"/>
    <lineage>
        <taxon>Eukaryota</taxon>
        <taxon>Viridiplantae</taxon>
        <taxon>Streptophyta</taxon>
        <taxon>Embryophyta</taxon>
        <taxon>Tracheophyta</taxon>
        <taxon>Spermatophyta</taxon>
        <taxon>Magnoliopsida</taxon>
        <taxon>Ranunculales</taxon>
        <taxon>Menispermaceae</taxon>
        <taxon>Menispermoideae</taxon>
        <taxon>Cissampelideae</taxon>
        <taxon>Stephania</taxon>
    </lineage>
</organism>
<evidence type="ECO:0000256" key="5">
    <source>
        <dbReference type="ARBA" id="ARBA00023015"/>
    </source>
</evidence>
<evidence type="ECO:0000256" key="1">
    <source>
        <dbReference type="ARBA" id="ARBA00004123"/>
    </source>
</evidence>
<dbReference type="EMBL" id="JBBNAF010000007">
    <property type="protein sequence ID" value="KAK9127049.1"/>
    <property type="molecule type" value="Genomic_DNA"/>
</dbReference>
<name>A0AAP0J3Y9_9MAGN</name>
<keyword evidence="3 8" id="KW-0863">Zinc-finger</keyword>
<evidence type="ECO:0000256" key="4">
    <source>
        <dbReference type="ARBA" id="ARBA00022833"/>
    </source>
</evidence>
<dbReference type="InterPro" id="IPR052426">
    <property type="entry name" value="Plant_dev_regulator"/>
</dbReference>